<comment type="caution">
    <text evidence="1">The sequence shown here is derived from an EMBL/GenBank/DDBJ whole genome shotgun (WGS) entry which is preliminary data.</text>
</comment>
<accession>A0ACB9M5B8</accession>
<sequence>MGVVVAVTAEHQVVGGAEGGGGLRGAIVAVLGAVVFSGEEVGEVAVAVAGEAKPGLVGAAGRSGEGSIPGRVVGGGSVFGHYDFTSRISGRISKPTDWGSGERRQKGFGRSF</sequence>
<evidence type="ECO:0000313" key="1">
    <source>
        <dbReference type="EMBL" id="KAI4319453.1"/>
    </source>
</evidence>
<dbReference type="Proteomes" id="UP001057402">
    <property type="component" value="Chromosome 10"/>
</dbReference>
<keyword evidence="2" id="KW-1185">Reference proteome</keyword>
<organism evidence="1 2">
    <name type="scientific">Melastoma candidum</name>
    <dbReference type="NCBI Taxonomy" id="119954"/>
    <lineage>
        <taxon>Eukaryota</taxon>
        <taxon>Viridiplantae</taxon>
        <taxon>Streptophyta</taxon>
        <taxon>Embryophyta</taxon>
        <taxon>Tracheophyta</taxon>
        <taxon>Spermatophyta</taxon>
        <taxon>Magnoliopsida</taxon>
        <taxon>eudicotyledons</taxon>
        <taxon>Gunneridae</taxon>
        <taxon>Pentapetalae</taxon>
        <taxon>rosids</taxon>
        <taxon>malvids</taxon>
        <taxon>Myrtales</taxon>
        <taxon>Melastomataceae</taxon>
        <taxon>Melastomatoideae</taxon>
        <taxon>Melastomateae</taxon>
        <taxon>Melastoma</taxon>
    </lineage>
</organism>
<reference evidence="2" key="1">
    <citation type="journal article" date="2023" name="Front. Plant Sci.">
        <title>Chromosomal-level genome assembly of Melastoma candidum provides insights into trichome evolution.</title>
        <authorList>
            <person name="Zhong Y."/>
            <person name="Wu W."/>
            <person name="Sun C."/>
            <person name="Zou P."/>
            <person name="Liu Y."/>
            <person name="Dai S."/>
            <person name="Zhou R."/>
        </authorList>
    </citation>
    <scope>NUCLEOTIDE SEQUENCE [LARGE SCALE GENOMIC DNA]</scope>
</reference>
<evidence type="ECO:0000313" key="2">
    <source>
        <dbReference type="Proteomes" id="UP001057402"/>
    </source>
</evidence>
<dbReference type="EMBL" id="CM042889">
    <property type="protein sequence ID" value="KAI4319453.1"/>
    <property type="molecule type" value="Genomic_DNA"/>
</dbReference>
<gene>
    <name evidence="1" type="ORF">MLD38_033049</name>
</gene>
<protein>
    <submittedName>
        <fullName evidence="1">Uncharacterized protein</fullName>
    </submittedName>
</protein>
<name>A0ACB9M5B8_9MYRT</name>
<proteinExistence type="predicted"/>